<dbReference type="PANTHER" id="PTHR47027:SF20">
    <property type="entry name" value="REVERSE TRANSCRIPTASE-LIKE PROTEIN WITH RNA-DIRECTED DNA POLYMERASE DOMAIN"/>
    <property type="match status" value="1"/>
</dbReference>
<feature type="compositionally biased region" description="Basic and acidic residues" evidence="1">
    <location>
        <begin position="238"/>
        <end position="265"/>
    </location>
</feature>
<feature type="region of interest" description="Disordered" evidence="1">
    <location>
        <begin position="232"/>
        <end position="268"/>
    </location>
</feature>
<evidence type="ECO:0000313" key="5">
    <source>
        <dbReference type="Proteomes" id="UP000225706"/>
    </source>
</evidence>
<dbReference type="Pfam" id="PF20049">
    <property type="entry name" value="DUF6451"/>
    <property type="match status" value="1"/>
</dbReference>
<dbReference type="PANTHER" id="PTHR47027">
    <property type="entry name" value="REVERSE TRANSCRIPTASE DOMAIN-CONTAINING PROTEIN"/>
    <property type="match status" value="1"/>
</dbReference>
<proteinExistence type="predicted"/>
<evidence type="ECO:0000256" key="1">
    <source>
        <dbReference type="SAM" id="MobiDB-lite"/>
    </source>
</evidence>
<dbReference type="AlphaFoldDB" id="A0A2B4SA07"/>
<dbReference type="EMBL" id="LSMT01000146">
    <property type="protein sequence ID" value="PFX25640.1"/>
    <property type="molecule type" value="Genomic_DNA"/>
</dbReference>
<keyword evidence="5" id="KW-1185">Reference proteome</keyword>
<name>A0A2B4SA07_STYPI</name>
<dbReference type="InterPro" id="IPR043502">
    <property type="entry name" value="DNA/RNA_pol_sf"/>
</dbReference>
<dbReference type="OrthoDB" id="5985125at2759"/>
<evidence type="ECO:0000259" key="3">
    <source>
        <dbReference type="Pfam" id="PF20049"/>
    </source>
</evidence>
<feature type="domain" description="DUF6451" evidence="3">
    <location>
        <begin position="633"/>
        <end position="665"/>
    </location>
</feature>
<evidence type="ECO:0000259" key="2">
    <source>
        <dbReference type="Pfam" id="PF00078"/>
    </source>
</evidence>
<accession>A0A2B4SA07</accession>
<gene>
    <name evidence="4" type="ORF">AWC38_SpisGene9726</name>
</gene>
<dbReference type="InterPro" id="IPR000477">
    <property type="entry name" value="RT_dom"/>
</dbReference>
<dbReference type="SUPFAM" id="SSF56219">
    <property type="entry name" value="DNase I-like"/>
    <property type="match status" value="1"/>
</dbReference>
<dbReference type="SUPFAM" id="SSF56672">
    <property type="entry name" value="DNA/RNA polymerases"/>
    <property type="match status" value="1"/>
</dbReference>
<dbReference type="Proteomes" id="UP000225706">
    <property type="component" value="Unassembled WGS sequence"/>
</dbReference>
<organism evidence="4 5">
    <name type="scientific">Stylophora pistillata</name>
    <name type="common">Smooth cauliflower coral</name>
    <dbReference type="NCBI Taxonomy" id="50429"/>
    <lineage>
        <taxon>Eukaryota</taxon>
        <taxon>Metazoa</taxon>
        <taxon>Cnidaria</taxon>
        <taxon>Anthozoa</taxon>
        <taxon>Hexacorallia</taxon>
        <taxon>Scleractinia</taxon>
        <taxon>Astrocoeniina</taxon>
        <taxon>Pocilloporidae</taxon>
        <taxon>Stylophora</taxon>
    </lineage>
</organism>
<dbReference type="InterPro" id="IPR036691">
    <property type="entry name" value="Endo/exonu/phosph_ase_sf"/>
</dbReference>
<comment type="caution">
    <text evidence="4">The sequence shown here is derived from an EMBL/GenBank/DDBJ whole genome shotgun (WGS) entry which is preliminary data.</text>
</comment>
<dbReference type="InterPro" id="IPR045609">
    <property type="entry name" value="DUF6451"/>
</dbReference>
<dbReference type="Pfam" id="PF00078">
    <property type="entry name" value="RVT_1"/>
    <property type="match status" value="1"/>
</dbReference>
<evidence type="ECO:0000313" key="4">
    <source>
        <dbReference type="EMBL" id="PFX25640.1"/>
    </source>
</evidence>
<sequence>MTRQRQSQKDPRRLSSLLSPRHTIRIGTWNVRSMYQTGKTSSIAEEMRNYNLEILGLSEAGKCKLSTGETVLYSGHEDPSAPHTEGVALIISKQAIRTPISWEPFNSRLITALFKTSHRRINVRIIQCYAPTNEADESTKEEFYNALQSLIAWQGGKEVTILMGDLNAKIGGDNKRNRFKVLEDIRDEDGTIDTLWELLKSSWISTCEDTLGRQQSQNKDWISMDTLKKVRARKGKKERVNNSRTRAEKSQAQKEYDAGHKEARRSARKDKRCYIENLAKEAKDAAAKGNMKDLYYTTRKLAGKFRHVNHTIKDKQGNILTTTEEQLHRWVEHFGEVLNRPPPDEGTDIPEAEHLLPVNCAIPSRREISSAIRKMKDGKAAGTDNIPAEAFKADITTTTEVLHELFKSIWEDEKSPTEWKEGLIVKLPKKGNLRDCDNHRGITLLCTASKVFNRIVLERLRSAVDGRLRDQQAGFSQARSCADQIATLRIIVEQSTEWNSSLYINFVDYQKAFDSLDRPFLWKLLAHYGIPQKFINIIRNSYEGTTCKVIHEGQLSDSFEVKTGEPKCRTKPAFWKKGQEKLALFNSGSRRKIRVNDADIEEVESFTYLGSVVDTCGGTDADVANRINKARGAFHSLKKIWSSGSISTSTKLKIFNSNVKAVLLYGAETWRMTVKTARKLQSYVNHCLRRILKIHWTDKITNEELWEWTGQIPMVKQVRKRKWMWVGHTLRRPSNSITRQALRWNPQGKRKRGRPKNTWRRDTEKEMKALGKNWKELQQLAEKRRQWRQFVDGPCSNLEPGA</sequence>
<protein>
    <submittedName>
        <fullName evidence="4">LINE-1 retrotransposable element ORF2 protein</fullName>
    </submittedName>
</protein>
<reference evidence="5" key="1">
    <citation type="journal article" date="2017" name="bioRxiv">
        <title>Comparative analysis of the genomes of Stylophora pistillata and Acropora digitifera provides evidence for extensive differences between species of corals.</title>
        <authorList>
            <person name="Voolstra C.R."/>
            <person name="Li Y."/>
            <person name="Liew Y.J."/>
            <person name="Baumgarten S."/>
            <person name="Zoccola D."/>
            <person name="Flot J.-F."/>
            <person name="Tambutte S."/>
            <person name="Allemand D."/>
            <person name="Aranda M."/>
        </authorList>
    </citation>
    <scope>NUCLEOTIDE SEQUENCE [LARGE SCALE GENOMIC DNA]</scope>
</reference>
<dbReference type="Gene3D" id="3.60.10.10">
    <property type="entry name" value="Endonuclease/exonuclease/phosphatase"/>
    <property type="match status" value="1"/>
</dbReference>
<feature type="domain" description="Reverse transcriptase" evidence="2">
    <location>
        <begin position="428"/>
        <end position="549"/>
    </location>
</feature>
<dbReference type="CDD" id="cd01650">
    <property type="entry name" value="RT_nLTR_like"/>
    <property type="match status" value="1"/>
</dbReference>
<dbReference type="CDD" id="cd09076">
    <property type="entry name" value="L1-EN"/>
    <property type="match status" value="1"/>
</dbReference>